<feature type="region of interest" description="Disordered" evidence="1">
    <location>
        <begin position="392"/>
        <end position="431"/>
    </location>
</feature>
<proteinExistence type="predicted"/>
<feature type="compositionally biased region" description="Basic and acidic residues" evidence="1">
    <location>
        <begin position="342"/>
        <end position="351"/>
    </location>
</feature>
<evidence type="ECO:0000313" key="3">
    <source>
        <dbReference type="EMBL" id="KAG5613779.1"/>
    </source>
</evidence>
<dbReference type="Pfam" id="PF14111">
    <property type="entry name" value="DUF4283"/>
    <property type="match status" value="1"/>
</dbReference>
<protein>
    <recommendedName>
        <fullName evidence="2">DUF4283 domain-containing protein</fullName>
    </recommendedName>
</protein>
<feature type="domain" description="DUF4283" evidence="2">
    <location>
        <begin position="161"/>
        <end position="201"/>
    </location>
</feature>
<evidence type="ECO:0000313" key="4">
    <source>
        <dbReference type="Proteomes" id="UP000824120"/>
    </source>
</evidence>
<feature type="region of interest" description="Disordered" evidence="1">
    <location>
        <begin position="304"/>
        <end position="371"/>
    </location>
</feature>
<dbReference type="InterPro" id="IPR025558">
    <property type="entry name" value="DUF4283"/>
</dbReference>
<evidence type="ECO:0000259" key="2">
    <source>
        <dbReference type="Pfam" id="PF14111"/>
    </source>
</evidence>
<reference evidence="3 4" key="1">
    <citation type="submission" date="2020-09" db="EMBL/GenBank/DDBJ databases">
        <title>De no assembly of potato wild relative species, Solanum commersonii.</title>
        <authorList>
            <person name="Cho K."/>
        </authorList>
    </citation>
    <scope>NUCLEOTIDE SEQUENCE [LARGE SCALE GENOMIC DNA]</scope>
    <source>
        <strain evidence="3">LZ3.2</strain>
        <tissue evidence="3">Leaf</tissue>
    </source>
</reference>
<sequence>MEDCIYFAIGFKSFDIERISNTAGEWYEWTERSRRVITRTSFSKRSMIWITQILQEASKEKKEISSKGWDIFADKIGSFLSRHRVEENRMKQRLVDSNVSFAEAVRSFKWSNGKGDGVNVRATLMKEKDQEIIRINDAPNTHNEVLQRSLVGSFEGRDMTMGGGKFLFEFATRDTAEQVIAGDWVWCNTKVRLDWWTPTIVASNRENGPSSTRIRIVGLPLHLWEETQLRNHLKWARIRFEGDSSRIPNEVTILNAGISFSMQLWTELQARYVVGEDSESPPIIQQFSRKYPVANRRTDGAASFKTRGVAVKDKGPGPTSNSNLGRFSPLLNQGPKHNQHHKQPDPTDNTKKPKSLNDFSRERGTKGEKDLREIKDLASKFLQAFKNWQKEAEVEEDTMGQKEGDAKNVSNQETTRNRECSKKGKESEIRTNNIMQEAEQNLQIQQIHEADPVNIQFPSSQEIIETEASNWVNSHILEMSNTYGVAFEGFEKESPVNEDQ</sequence>
<dbReference type="OrthoDB" id="1729074at2759"/>
<feature type="compositionally biased region" description="Basic and acidic residues" evidence="1">
    <location>
        <begin position="415"/>
        <end position="429"/>
    </location>
</feature>
<dbReference type="Proteomes" id="UP000824120">
    <property type="component" value="Chromosome 3"/>
</dbReference>
<comment type="caution">
    <text evidence="3">The sequence shown here is derived from an EMBL/GenBank/DDBJ whole genome shotgun (WGS) entry which is preliminary data.</text>
</comment>
<dbReference type="AlphaFoldDB" id="A0A9J5ZNU4"/>
<accession>A0A9J5ZNU4</accession>
<dbReference type="PANTHER" id="PTHR34427:SF10">
    <property type="entry name" value="DUF4283 DOMAIN-CONTAINING PROTEIN"/>
    <property type="match status" value="1"/>
</dbReference>
<feature type="compositionally biased region" description="Basic and acidic residues" evidence="1">
    <location>
        <begin position="359"/>
        <end position="371"/>
    </location>
</feature>
<name>A0A9J5ZNU4_SOLCO</name>
<gene>
    <name evidence="3" type="ORF">H5410_013603</name>
</gene>
<keyword evidence="4" id="KW-1185">Reference proteome</keyword>
<organism evidence="3 4">
    <name type="scientific">Solanum commersonii</name>
    <name type="common">Commerson's wild potato</name>
    <name type="synonym">Commerson's nightshade</name>
    <dbReference type="NCBI Taxonomy" id="4109"/>
    <lineage>
        <taxon>Eukaryota</taxon>
        <taxon>Viridiplantae</taxon>
        <taxon>Streptophyta</taxon>
        <taxon>Embryophyta</taxon>
        <taxon>Tracheophyta</taxon>
        <taxon>Spermatophyta</taxon>
        <taxon>Magnoliopsida</taxon>
        <taxon>eudicotyledons</taxon>
        <taxon>Gunneridae</taxon>
        <taxon>Pentapetalae</taxon>
        <taxon>asterids</taxon>
        <taxon>lamiids</taxon>
        <taxon>Solanales</taxon>
        <taxon>Solanaceae</taxon>
        <taxon>Solanoideae</taxon>
        <taxon>Solaneae</taxon>
        <taxon>Solanum</taxon>
    </lineage>
</organism>
<evidence type="ECO:0000256" key="1">
    <source>
        <dbReference type="SAM" id="MobiDB-lite"/>
    </source>
</evidence>
<dbReference type="EMBL" id="JACXVP010000003">
    <property type="protein sequence ID" value="KAG5613779.1"/>
    <property type="molecule type" value="Genomic_DNA"/>
</dbReference>
<dbReference type="PANTHER" id="PTHR34427">
    <property type="entry name" value="DUF4283 DOMAIN PROTEIN"/>
    <property type="match status" value="1"/>
</dbReference>